<evidence type="ECO:0000256" key="5">
    <source>
        <dbReference type="ARBA" id="ARBA00022989"/>
    </source>
</evidence>
<keyword evidence="10" id="KW-1185">Reference proteome</keyword>
<sequence>MLRNSSYALLIIATCIWGGNFVAGKVLVSHMPPITLAALRWCIAFAGLALFYGKEALRLRSKVRKHWKMISFLSITGVAGFNTLTYVAVQYTGSINASLMNSATPIMVVVLSWVMLKERLAWRAIPGIVVSMAGVAWIIGRGSMDALLSLSFNKGDLWMLLAVLCWAMYSVGMKRAAGLFPASPFLLVQVGFALVLMIPLSAMELFTVGKPVEWSFPVAAGLLYIGLFASIVAFLSWNRAIELAGPQRCAGFLNFIPMFSTIFAMSFTGERFHLYHLLGIVFIVAGVYFTQRTLRKQTTGNPETPAKS</sequence>
<dbReference type="PANTHER" id="PTHR42920:SF11">
    <property type="entry name" value="INNER MEMBRANE PROTEIN YTFF"/>
    <property type="match status" value="1"/>
</dbReference>
<keyword evidence="4 7" id="KW-0812">Transmembrane</keyword>
<dbReference type="OrthoDB" id="9805239at2"/>
<evidence type="ECO:0000256" key="6">
    <source>
        <dbReference type="ARBA" id="ARBA00023136"/>
    </source>
</evidence>
<dbReference type="SUPFAM" id="SSF103481">
    <property type="entry name" value="Multidrug resistance efflux transporter EmrE"/>
    <property type="match status" value="2"/>
</dbReference>
<keyword evidence="3" id="KW-1003">Cell membrane</keyword>
<feature type="domain" description="EamA" evidence="8">
    <location>
        <begin position="154"/>
        <end position="290"/>
    </location>
</feature>
<comment type="similarity">
    <text evidence="2">Belongs to the EamA transporter family.</text>
</comment>
<feature type="transmembrane region" description="Helical" evidence="7">
    <location>
        <begin position="72"/>
        <end position="89"/>
    </location>
</feature>
<evidence type="ECO:0000256" key="3">
    <source>
        <dbReference type="ARBA" id="ARBA00022475"/>
    </source>
</evidence>
<keyword evidence="6 7" id="KW-0472">Membrane</keyword>
<keyword evidence="5 7" id="KW-1133">Transmembrane helix</keyword>
<evidence type="ECO:0000256" key="7">
    <source>
        <dbReference type="SAM" id="Phobius"/>
    </source>
</evidence>
<feature type="transmembrane region" description="Helical" evidence="7">
    <location>
        <begin position="121"/>
        <end position="140"/>
    </location>
</feature>
<feature type="transmembrane region" description="Helical" evidence="7">
    <location>
        <begin position="249"/>
        <end position="267"/>
    </location>
</feature>
<name>A0A229UHC8_9BACL</name>
<dbReference type="AlphaFoldDB" id="A0A229UHC8"/>
<evidence type="ECO:0000313" key="10">
    <source>
        <dbReference type="Proteomes" id="UP000215509"/>
    </source>
</evidence>
<feature type="transmembrane region" description="Helical" evidence="7">
    <location>
        <begin position="155"/>
        <end position="172"/>
    </location>
</feature>
<dbReference type="Pfam" id="PF00892">
    <property type="entry name" value="EamA"/>
    <property type="match status" value="2"/>
</dbReference>
<organism evidence="9 10">
    <name type="scientific">Paenibacillus rigui</name>
    <dbReference type="NCBI Taxonomy" id="554312"/>
    <lineage>
        <taxon>Bacteria</taxon>
        <taxon>Bacillati</taxon>
        <taxon>Bacillota</taxon>
        <taxon>Bacilli</taxon>
        <taxon>Bacillales</taxon>
        <taxon>Paenibacillaceae</taxon>
        <taxon>Paenibacillus</taxon>
    </lineage>
</organism>
<evidence type="ECO:0000256" key="4">
    <source>
        <dbReference type="ARBA" id="ARBA00022692"/>
    </source>
</evidence>
<evidence type="ECO:0000313" key="9">
    <source>
        <dbReference type="EMBL" id="OXM82750.1"/>
    </source>
</evidence>
<dbReference type="EMBL" id="NMQW01000057">
    <property type="protein sequence ID" value="OXM82750.1"/>
    <property type="molecule type" value="Genomic_DNA"/>
</dbReference>
<protein>
    <submittedName>
        <fullName evidence="9">EamA family transporter</fullName>
    </submittedName>
</protein>
<dbReference type="InterPro" id="IPR037185">
    <property type="entry name" value="EmrE-like"/>
</dbReference>
<comment type="caution">
    <text evidence="9">The sequence shown here is derived from an EMBL/GenBank/DDBJ whole genome shotgun (WGS) entry which is preliminary data.</text>
</comment>
<feature type="domain" description="EamA" evidence="8">
    <location>
        <begin position="6"/>
        <end position="139"/>
    </location>
</feature>
<evidence type="ECO:0000259" key="8">
    <source>
        <dbReference type="Pfam" id="PF00892"/>
    </source>
</evidence>
<dbReference type="GO" id="GO:0005886">
    <property type="term" value="C:plasma membrane"/>
    <property type="evidence" value="ECO:0007669"/>
    <property type="project" value="UniProtKB-SubCell"/>
</dbReference>
<feature type="transmembrane region" description="Helical" evidence="7">
    <location>
        <begin position="34"/>
        <end position="52"/>
    </location>
</feature>
<evidence type="ECO:0000256" key="2">
    <source>
        <dbReference type="ARBA" id="ARBA00007362"/>
    </source>
</evidence>
<dbReference type="RefSeq" id="WP_094018392.1">
    <property type="nucleotide sequence ID" value="NZ_NMQW01000057.1"/>
</dbReference>
<feature type="transmembrane region" description="Helical" evidence="7">
    <location>
        <begin position="7"/>
        <end position="28"/>
    </location>
</feature>
<proteinExistence type="inferred from homology"/>
<dbReference type="Gene3D" id="1.10.3730.20">
    <property type="match status" value="1"/>
</dbReference>
<comment type="subcellular location">
    <subcellularLocation>
        <location evidence="1">Cell membrane</location>
        <topology evidence="1">Multi-pass membrane protein</topology>
    </subcellularLocation>
</comment>
<accession>A0A229UHC8</accession>
<dbReference type="InterPro" id="IPR051258">
    <property type="entry name" value="Diverse_Substrate_Transporter"/>
</dbReference>
<feature type="transmembrane region" description="Helical" evidence="7">
    <location>
        <begin position="184"/>
        <end position="202"/>
    </location>
</feature>
<dbReference type="Proteomes" id="UP000215509">
    <property type="component" value="Unassembled WGS sequence"/>
</dbReference>
<dbReference type="InterPro" id="IPR000620">
    <property type="entry name" value="EamA_dom"/>
</dbReference>
<reference evidence="9 10" key="1">
    <citation type="submission" date="2017-07" db="EMBL/GenBank/DDBJ databases">
        <title>Genome sequencing and assembly of Paenibacillus rigui.</title>
        <authorList>
            <person name="Mayilraj S."/>
        </authorList>
    </citation>
    <scope>NUCLEOTIDE SEQUENCE [LARGE SCALE GENOMIC DNA]</scope>
    <source>
        <strain evidence="9 10">JCM 16352</strain>
    </source>
</reference>
<feature type="transmembrane region" description="Helical" evidence="7">
    <location>
        <begin position="273"/>
        <end position="290"/>
    </location>
</feature>
<gene>
    <name evidence="9" type="ORF">CF651_29215</name>
</gene>
<dbReference type="PANTHER" id="PTHR42920">
    <property type="entry name" value="OS03G0707200 PROTEIN-RELATED"/>
    <property type="match status" value="1"/>
</dbReference>
<feature type="transmembrane region" description="Helical" evidence="7">
    <location>
        <begin position="95"/>
        <end position="114"/>
    </location>
</feature>
<feature type="transmembrane region" description="Helical" evidence="7">
    <location>
        <begin position="214"/>
        <end position="237"/>
    </location>
</feature>
<evidence type="ECO:0000256" key="1">
    <source>
        <dbReference type="ARBA" id="ARBA00004651"/>
    </source>
</evidence>